<comment type="caution">
    <text evidence="2">The sequence shown here is derived from an EMBL/GenBank/DDBJ whole genome shotgun (WGS) entry which is preliminary data.</text>
</comment>
<evidence type="ECO:0000313" key="2">
    <source>
        <dbReference type="EMBL" id="MBW3363827.1"/>
    </source>
</evidence>
<dbReference type="Proteomes" id="UP000774935">
    <property type="component" value="Unassembled WGS sequence"/>
</dbReference>
<sequence length="294" mass="34577">MKTLLTSVLLALLILTGCSKSDDPAPLPKIKSVSSYMYNYDIEGNLIENRRLAWSQEVYDVEGVLLKKQYRKAHYLTDHENPLFTENNTYENGLLIKKEILRSDYPTHNTYNKYLYVNGTLNGYDYYSISGGTHYLLKKYRYEYITGNNPSKMLINDYPFDEAPAIYEYAYDSHGNKIREHISGNSAIKGTYEWEFDAYNNQTKEIFTRSWGTYSTSTISTYKYDATNKIAEKLTHYSTDFGNYIYDYGSYKYIYEYDKNGLLKTVNIFYLNKDVTNGEFRLDAELRYEYEFNK</sequence>
<accession>A0ABS6X7F6</accession>
<reference evidence="2 3" key="1">
    <citation type="submission" date="2021-07" db="EMBL/GenBank/DDBJ databases">
        <authorList>
            <person name="Kim M.K."/>
        </authorList>
    </citation>
    <scope>NUCLEOTIDE SEQUENCE [LARGE SCALE GENOMIC DNA]</scope>
    <source>
        <strain evidence="2 3">HLY7-15</strain>
    </source>
</reference>
<proteinExistence type="predicted"/>
<evidence type="ECO:0000313" key="3">
    <source>
        <dbReference type="Proteomes" id="UP000774935"/>
    </source>
</evidence>
<gene>
    <name evidence="2" type="ORF">KYK27_02150</name>
</gene>
<evidence type="ECO:0000256" key="1">
    <source>
        <dbReference type="SAM" id="SignalP"/>
    </source>
</evidence>
<dbReference type="RefSeq" id="WP_199108414.1">
    <property type="nucleotide sequence ID" value="NZ_JAHWXQ010000001.1"/>
</dbReference>
<feature type="signal peptide" evidence="1">
    <location>
        <begin position="1"/>
        <end position="21"/>
    </location>
</feature>
<protein>
    <recommendedName>
        <fullName evidence="4">YD repeat-containing protein</fullName>
    </recommendedName>
</protein>
<keyword evidence="1" id="KW-0732">Signal</keyword>
<dbReference type="PROSITE" id="PS51257">
    <property type="entry name" value="PROKAR_LIPOPROTEIN"/>
    <property type="match status" value="1"/>
</dbReference>
<keyword evidence="3" id="KW-1185">Reference proteome</keyword>
<feature type="chain" id="PRO_5045560520" description="YD repeat-containing protein" evidence="1">
    <location>
        <begin position="22"/>
        <end position="294"/>
    </location>
</feature>
<evidence type="ECO:0008006" key="4">
    <source>
        <dbReference type="Google" id="ProtNLM"/>
    </source>
</evidence>
<organism evidence="2 3">
    <name type="scientific">Pontibacter populi</name>
    <dbReference type="NCBI Taxonomy" id="890055"/>
    <lineage>
        <taxon>Bacteria</taxon>
        <taxon>Pseudomonadati</taxon>
        <taxon>Bacteroidota</taxon>
        <taxon>Cytophagia</taxon>
        <taxon>Cytophagales</taxon>
        <taxon>Hymenobacteraceae</taxon>
        <taxon>Pontibacter</taxon>
    </lineage>
</organism>
<name>A0ABS6X7F6_9BACT</name>
<dbReference type="EMBL" id="JAHWXQ010000001">
    <property type="protein sequence ID" value="MBW3363827.1"/>
    <property type="molecule type" value="Genomic_DNA"/>
</dbReference>